<reference evidence="2 3" key="1">
    <citation type="submission" date="2019-04" db="EMBL/GenBank/DDBJ databases">
        <title>Natronospirillum operosus gen. nov., sp. nov., a haloalkaliphilic satellite isolated from decaying biomass of laboratory culture of cyanobacterium Geitlerinema sp. and proposal of Natronospirillaceae fam. nov. and Saccharospirillaceae fam. nov.</title>
        <authorList>
            <person name="Kevbrin V."/>
            <person name="Boltyanskaya Y."/>
            <person name="Koziaeva V."/>
            <person name="Grouzdev D.S."/>
            <person name="Park M."/>
            <person name="Cho J."/>
        </authorList>
    </citation>
    <scope>NUCLEOTIDE SEQUENCE [LARGE SCALE GENOMIC DNA]</scope>
    <source>
        <strain evidence="2 3">G-116</strain>
    </source>
</reference>
<keyword evidence="2" id="KW-0418">Kinase</keyword>
<dbReference type="Pfam" id="PF01869">
    <property type="entry name" value="BcrAD_BadFG"/>
    <property type="match status" value="1"/>
</dbReference>
<dbReference type="PANTHER" id="PTHR43190:SF3">
    <property type="entry name" value="N-ACETYL-D-GLUCOSAMINE KINASE"/>
    <property type="match status" value="1"/>
</dbReference>
<accession>A0A4Z0WGB7</accession>
<dbReference type="InterPro" id="IPR043129">
    <property type="entry name" value="ATPase_NBD"/>
</dbReference>
<evidence type="ECO:0000313" key="2">
    <source>
        <dbReference type="EMBL" id="TGG94231.1"/>
    </source>
</evidence>
<dbReference type="PANTHER" id="PTHR43190">
    <property type="entry name" value="N-ACETYL-D-GLUCOSAMINE KINASE"/>
    <property type="match status" value="1"/>
</dbReference>
<sequence>MNSAVTEEPLYVGVDGGGTGCRGRLENAAGDCLAEASAGPANLYQQREQALVAVEQCVDTLLRSAGIGPQGQSRVHAGLGLAGAELPSARQLVAGWQPPWASVQVVNDAHVACLGAHQGQDGGLVVVGTGIVGWAIRAGQGQILDGWGFPLADQGSGAWLGQRALQLTLRASDGMVPETPLTRHLLARFADNPRRITEWAATARSGDYAHYARTVVEYADQGDAAAETLLQEQAREVGLLVQRLLDMHASPVALLGGLAPAVSAHLPAALTRFLVPAREDAIAGALYFIRQNATRSEDSIRP</sequence>
<protein>
    <submittedName>
        <fullName evidence="2">N-acetylglucosamine kinase</fullName>
    </submittedName>
</protein>
<name>A0A4Z0WGB7_9GAMM</name>
<evidence type="ECO:0000259" key="1">
    <source>
        <dbReference type="Pfam" id="PF01869"/>
    </source>
</evidence>
<dbReference type="InterPro" id="IPR052519">
    <property type="entry name" value="Euk-type_GlcNAc_Kinase"/>
</dbReference>
<dbReference type="EMBL" id="SRMF01000002">
    <property type="protein sequence ID" value="TGG94231.1"/>
    <property type="molecule type" value="Genomic_DNA"/>
</dbReference>
<organism evidence="2 3">
    <name type="scientific">Natronospirillum operosum</name>
    <dbReference type="NCBI Taxonomy" id="2759953"/>
    <lineage>
        <taxon>Bacteria</taxon>
        <taxon>Pseudomonadati</taxon>
        <taxon>Pseudomonadota</taxon>
        <taxon>Gammaproteobacteria</taxon>
        <taxon>Oceanospirillales</taxon>
        <taxon>Natronospirillaceae</taxon>
        <taxon>Natronospirillum</taxon>
    </lineage>
</organism>
<dbReference type="Proteomes" id="UP000297475">
    <property type="component" value="Unassembled WGS sequence"/>
</dbReference>
<dbReference type="CDD" id="cd24082">
    <property type="entry name" value="ASKHA_NBD_GspK-like"/>
    <property type="match status" value="1"/>
</dbReference>
<feature type="domain" description="ATPase BadF/BadG/BcrA/BcrD type" evidence="1">
    <location>
        <begin position="12"/>
        <end position="259"/>
    </location>
</feature>
<dbReference type="Gene3D" id="3.30.420.40">
    <property type="match status" value="2"/>
</dbReference>
<dbReference type="AlphaFoldDB" id="A0A4Z0WGB7"/>
<keyword evidence="2" id="KW-0808">Transferase</keyword>
<dbReference type="InterPro" id="IPR002731">
    <property type="entry name" value="ATPase_BadF"/>
</dbReference>
<dbReference type="SUPFAM" id="SSF53067">
    <property type="entry name" value="Actin-like ATPase domain"/>
    <property type="match status" value="2"/>
</dbReference>
<comment type="caution">
    <text evidence="2">The sequence shown here is derived from an EMBL/GenBank/DDBJ whole genome shotgun (WGS) entry which is preliminary data.</text>
</comment>
<proteinExistence type="predicted"/>
<evidence type="ECO:0000313" key="3">
    <source>
        <dbReference type="Proteomes" id="UP000297475"/>
    </source>
</evidence>
<dbReference type="GO" id="GO:0016301">
    <property type="term" value="F:kinase activity"/>
    <property type="evidence" value="ECO:0007669"/>
    <property type="project" value="UniProtKB-KW"/>
</dbReference>
<gene>
    <name evidence="2" type="ORF">E4656_08685</name>
</gene>
<dbReference type="RefSeq" id="WP_135482798.1">
    <property type="nucleotide sequence ID" value="NZ_SRMF01000002.1"/>
</dbReference>
<keyword evidence="3" id="KW-1185">Reference proteome</keyword>
<dbReference type="OrthoDB" id="9816014at2"/>